<dbReference type="PROSITE" id="PS00198">
    <property type="entry name" value="4FE4S_FER_1"/>
    <property type="match status" value="1"/>
</dbReference>
<feature type="domain" description="4Fe-4S ferredoxin-type" evidence="4">
    <location>
        <begin position="187"/>
        <end position="214"/>
    </location>
</feature>
<dbReference type="InterPro" id="IPR047964">
    <property type="entry name" value="EFR1-like"/>
</dbReference>
<keyword evidence="3" id="KW-0411">Iron-sulfur</keyword>
<gene>
    <name evidence="5" type="ORF">F7O84_09470</name>
</gene>
<organism evidence="5 6">
    <name type="scientific">Candidatus Galacturonatibacter soehngenii</name>
    <dbReference type="NCBI Taxonomy" id="2307010"/>
    <lineage>
        <taxon>Bacteria</taxon>
        <taxon>Bacillati</taxon>
        <taxon>Bacillota</taxon>
        <taxon>Clostridia</taxon>
        <taxon>Lachnospirales</taxon>
        <taxon>Lachnospiraceae</taxon>
        <taxon>Candidatus Galacturonatibacter</taxon>
    </lineage>
</organism>
<dbReference type="Gene3D" id="3.30.70.20">
    <property type="match status" value="1"/>
</dbReference>
<keyword evidence="1" id="KW-0479">Metal-binding</keyword>
<dbReference type="EMBL" id="WAGX01000005">
    <property type="protein sequence ID" value="KAB1437811.1"/>
    <property type="molecule type" value="Genomic_DNA"/>
</dbReference>
<dbReference type="InterPro" id="IPR017900">
    <property type="entry name" value="4Fe4S_Fe_S_CS"/>
</dbReference>
<keyword evidence="2" id="KW-0408">Iron</keyword>
<dbReference type="OrthoDB" id="9794954at2"/>
<dbReference type="GO" id="GO:0046872">
    <property type="term" value="F:metal ion binding"/>
    <property type="evidence" value="ECO:0007669"/>
    <property type="project" value="UniProtKB-KW"/>
</dbReference>
<evidence type="ECO:0000256" key="3">
    <source>
        <dbReference type="ARBA" id="ARBA00023014"/>
    </source>
</evidence>
<dbReference type="GO" id="GO:0051536">
    <property type="term" value="F:iron-sulfur cluster binding"/>
    <property type="evidence" value="ECO:0007669"/>
    <property type="project" value="UniProtKB-KW"/>
</dbReference>
<sequence>MKAYLLYFSGTGNTFYVVKKISDMLNKKNCSTEIHSIEEKSPINANSFDILILGCPKYYEYPVVEFIKYIKDYLPTNHKRVPVMMFCTQVAHLETNFNEIEKILKRKNYRLLVTKSIPIANNMVIFDSFPVTKPEKVKQNLEKLESEMKHLITCLLTGKESKETMKPLYSQVTFASGYLFTKLFAWFGVKYSTSQSCNGCGLCAKKCPVGNIKMCKKIPKFDKKCIFCMRCINSCPKNAILYNRKSCKQYQAIKSEY</sequence>
<reference evidence="5 6" key="1">
    <citation type="submission" date="2019-09" db="EMBL/GenBank/DDBJ databases">
        <authorList>
            <person name="Valk L.C."/>
        </authorList>
    </citation>
    <scope>NUCLEOTIDE SEQUENCE [LARGE SCALE GENOMIC DNA]</scope>
    <source>
        <strain evidence="5">GalUA</strain>
    </source>
</reference>
<keyword evidence="6" id="KW-1185">Reference proteome</keyword>
<dbReference type="NCBIfam" id="NF038196">
    <property type="entry name" value="ferrodoxin_EFR1"/>
    <property type="match status" value="1"/>
</dbReference>
<dbReference type="InterPro" id="IPR026816">
    <property type="entry name" value="Flavodoxin_dom"/>
</dbReference>
<feature type="domain" description="4Fe-4S ferredoxin-type" evidence="4">
    <location>
        <begin position="217"/>
        <end position="245"/>
    </location>
</feature>
<dbReference type="AlphaFoldDB" id="A0A7V7QJU1"/>
<dbReference type="InterPro" id="IPR017896">
    <property type="entry name" value="4Fe4S_Fe-S-bd"/>
</dbReference>
<evidence type="ECO:0000259" key="4">
    <source>
        <dbReference type="PROSITE" id="PS51379"/>
    </source>
</evidence>
<dbReference type="SUPFAM" id="SSF52218">
    <property type="entry name" value="Flavoproteins"/>
    <property type="match status" value="1"/>
</dbReference>
<evidence type="ECO:0000256" key="2">
    <source>
        <dbReference type="ARBA" id="ARBA00023004"/>
    </source>
</evidence>
<dbReference type="Proteomes" id="UP000461768">
    <property type="component" value="Unassembled WGS sequence"/>
</dbReference>
<evidence type="ECO:0000313" key="6">
    <source>
        <dbReference type="Proteomes" id="UP000461768"/>
    </source>
</evidence>
<comment type="caution">
    <text evidence="5">The sequence shown here is derived from an EMBL/GenBank/DDBJ whole genome shotgun (WGS) entry which is preliminary data.</text>
</comment>
<proteinExistence type="predicted"/>
<dbReference type="PROSITE" id="PS51379">
    <property type="entry name" value="4FE4S_FER_2"/>
    <property type="match status" value="2"/>
</dbReference>
<evidence type="ECO:0000313" key="5">
    <source>
        <dbReference type="EMBL" id="KAB1437811.1"/>
    </source>
</evidence>
<dbReference type="Pfam" id="PF12724">
    <property type="entry name" value="Flavodoxin_5"/>
    <property type="match status" value="1"/>
</dbReference>
<dbReference type="RefSeq" id="WP_151144343.1">
    <property type="nucleotide sequence ID" value="NZ_WAGX01000005.1"/>
</dbReference>
<evidence type="ECO:0000256" key="1">
    <source>
        <dbReference type="ARBA" id="ARBA00022723"/>
    </source>
</evidence>
<dbReference type="InterPro" id="IPR029039">
    <property type="entry name" value="Flavoprotein-like_sf"/>
</dbReference>
<accession>A0A7V7QJU1</accession>
<dbReference type="Pfam" id="PF00037">
    <property type="entry name" value="Fer4"/>
    <property type="match status" value="2"/>
</dbReference>
<name>A0A7V7QJU1_9FIRM</name>
<dbReference type="SUPFAM" id="SSF54862">
    <property type="entry name" value="4Fe-4S ferredoxins"/>
    <property type="match status" value="1"/>
</dbReference>
<reference evidence="5 6" key="2">
    <citation type="submission" date="2020-02" db="EMBL/GenBank/DDBJ databases">
        <title>Candidatus Galacturonibacter soehngenii shows hetero-acetogenic catabolism of galacturonic acid but lacks a canonical carbon monoxide dehydrogenase/acetyl-CoA synthase complex.</title>
        <authorList>
            <person name="Diender M."/>
            <person name="Stouten G.R."/>
            <person name="Petersen J.F."/>
            <person name="Nielsen P.H."/>
            <person name="Dueholm M.S."/>
            <person name="Pronk J.T."/>
            <person name="Van Loosdrecht M.C.M."/>
        </authorList>
    </citation>
    <scope>NUCLEOTIDE SEQUENCE [LARGE SCALE GENOMIC DNA]</scope>
    <source>
        <strain evidence="5">GalUA</strain>
    </source>
</reference>
<protein>
    <recommendedName>
        <fullName evidence="4">4Fe-4S ferredoxin-type domain-containing protein</fullName>
    </recommendedName>
</protein>
<dbReference type="Gene3D" id="3.40.50.360">
    <property type="match status" value="1"/>
</dbReference>